<evidence type="ECO:0000256" key="1">
    <source>
        <dbReference type="SAM" id="MobiDB-lite"/>
    </source>
</evidence>
<dbReference type="Gene3D" id="1.20.58.830">
    <property type="match status" value="1"/>
</dbReference>
<accession>A0A024VG50</accession>
<name>A0A024VG50_PLAFA</name>
<reference evidence="6 7" key="2">
    <citation type="submission" date="2013-02" db="EMBL/GenBank/DDBJ databases">
        <title>The Genome Sequence of Plasmodium falciparum FCH/4.</title>
        <authorList>
            <consortium name="The Broad Institute Genome Sequencing Platform"/>
            <consortium name="The Broad Institute Genome Sequencing Center for Infectious Disease"/>
            <person name="Neafsey D."/>
            <person name="Cheeseman I."/>
            <person name="Volkman S."/>
            <person name="Adams J."/>
            <person name="Walker B."/>
            <person name="Young S.K."/>
            <person name="Zeng Q."/>
            <person name="Gargeya S."/>
            <person name="Fitzgerald M."/>
            <person name="Haas B."/>
            <person name="Abouelleil A."/>
            <person name="Alvarado L."/>
            <person name="Arachchi H.M."/>
            <person name="Berlin A.M."/>
            <person name="Chapman S.B."/>
            <person name="Dewar J."/>
            <person name="Goldberg J."/>
            <person name="Griggs A."/>
            <person name="Gujja S."/>
            <person name="Hansen M."/>
            <person name="Howarth C."/>
            <person name="Imamovic A."/>
            <person name="Larimer J."/>
            <person name="McCowan C."/>
            <person name="Murphy C."/>
            <person name="Neiman D."/>
            <person name="Pearson M."/>
            <person name="Priest M."/>
            <person name="Roberts A."/>
            <person name="Saif S."/>
            <person name="Shea T."/>
            <person name="Sisk P."/>
            <person name="Sykes S."/>
            <person name="Wortman J."/>
            <person name="Nusbaum C."/>
            <person name="Birren B."/>
        </authorList>
    </citation>
    <scope>NUCLEOTIDE SEQUENCE [LARGE SCALE GENOMIC DNA]</scope>
    <source>
        <strain evidence="6 7">FCH/4</strain>
    </source>
</reference>
<dbReference type="GO" id="GO:0016020">
    <property type="term" value="C:membrane"/>
    <property type="evidence" value="ECO:0007669"/>
    <property type="project" value="InterPro"/>
</dbReference>
<feature type="region of interest" description="Disordered" evidence="1">
    <location>
        <begin position="292"/>
        <end position="312"/>
    </location>
</feature>
<protein>
    <recommendedName>
        <fullName evidence="8">Duffy-binding-like domain-containing protein</fullName>
    </recommendedName>
</protein>
<dbReference type="Pfam" id="PF18562">
    <property type="entry name" value="CIDR1_gamma"/>
    <property type="match status" value="1"/>
</dbReference>
<dbReference type="EMBL" id="KI928090">
    <property type="protein sequence ID" value="ETW27258.1"/>
    <property type="molecule type" value="Genomic_DNA"/>
</dbReference>
<evidence type="ECO:0008006" key="8">
    <source>
        <dbReference type="Google" id="ProtNLM"/>
    </source>
</evidence>
<feature type="compositionally biased region" description="Acidic residues" evidence="1">
    <location>
        <begin position="42"/>
        <end position="70"/>
    </location>
</feature>
<dbReference type="InterPro" id="IPR041480">
    <property type="entry name" value="CIDR1_gamma"/>
</dbReference>
<evidence type="ECO:0000313" key="7">
    <source>
        <dbReference type="Proteomes" id="UP000030656"/>
    </source>
</evidence>
<organism evidence="6 7">
    <name type="scientific">Plasmodium falciparum FCH/4</name>
    <dbReference type="NCBI Taxonomy" id="1036724"/>
    <lineage>
        <taxon>Eukaryota</taxon>
        <taxon>Sar</taxon>
        <taxon>Alveolata</taxon>
        <taxon>Apicomplexa</taxon>
        <taxon>Aconoidasida</taxon>
        <taxon>Haemosporida</taxon>
        <taxon>Plasmodiidae</taxon>
        <taxon>Plasmodium</taxon>
        <taxon>Plasmodium (Laverania)</taxon>
    </lineage>
</organism>
<evidence type="ECO:0000259" key="3">
    <source>
        <dbReference type="Pfam" id="PF05424"/>
    </source>
</evidence>
<evidence type="ECO:0000259" key="2">
    <source>
        <dbReference type="Pfam" id="PF03011"/>
    </source>
</evidence>
<dbReference type="Pfam" id="PF05424">
    <property type="entry name" value="Duffy_binding"/>
    <property type="match status" value="1"/>
</dbReference>
<dbReference type="FunFam" id="1.20.58.830:FF:000001">
    <property type="entry name" value="Erythrocyte membrane protein 1, PfEMP1"/>
    <property type="match status" value="1"/>
</dbReference>
<dbReference type="InterPro" id="IPR008602">
    <property type="entry name" value="Duffy-antigen-binding"/>
</dbReference>
<evidence type="ECO:0000259" key="4">
    <source>
        <dbReference type="Pfam" id="PF18562"/>
    </source>
</evidence>
<dbReference type="InterPro" id="IPR042202">
    <property type="entry name" value="Duffy-ag-bd_sf"/>
</dbReference>
<feature type="non-terminal residue" evidence="6">
    <location>
        <position position="705"/>
    </location>
</feature>
<dbReference type="Pfam" id="PF22672">
    <property type="entry name" value="DBL_C"/>
    <property type="match status" value="1"/>
</dbReference>
<evidence type="ECO:0000313" key="6">
    <source>
        <dbReference type="EMBL" id="ETW27258.1"/>
    </source>
</evidence>
<dbReference type="GO" id="GO:0046789">
    <property type="term" value="F:host cell surface receptor binding"/>
    <property type="evidence" value="ECO:0007669"/>
    <property type="project" value="InterPro"/>
</dbReference>
<gene>
    <name evidence="6" type="ORF">PFFCH_05320</name>
</gene>
<dbReference type="SUPFAM" id="SSF140924">
    <property type="entry name" value="Duffy binding domain-like"/>
    <property type="match status" value="2"/>
</dbReference>
<feature type="domain" description="Cysteine-rich interdomain region 1 gamma" evidence="4">
    <location>
        <begin position="608"/>
        <end position="658"/>
    </location>
</feature>
<reference evidence="6 7" key="1">
    <citation type="submission" date="2013-02" db="EMBL/GenBank/DDBJ databases">
        <title>The Genome Annotation of Plasmodium falciparum FCH/4.</title>
        <authorList>
            <consortium name="The Broad Institute Genome Sequencing Platform"/>
            <consortium name="The Broad Institute Genome Sequencing Center for Infectious Disease"/>
            <person name="Neafsey D."/>
            <person name="Hoffman S."/>
            <person name="Volkman S."/>
            <person name="Rosenthal P."/>
            <person name="Walker B."/>
            <person name="Young S.K."/>
            <person name="Zeng Q."/>
            <person name="Gargeya S."/>
            <person name="Fitzgerald M."/>
            <person name="Haas B."/>
            <person name="Abouelleil A."/>
            <person name="Allen A.W."/>
            <person name="Alvarado L."/>
            <person name="Arachchi H.M."/>
            <person name="Berlin A.M."/>
            <person name="Chapman S.B."/>
            <person name="Gainer-Dewar J."/>
            <person name="Goldberg J."/>
            <person name="Griggs A."/>
            <person name="Gujja S."/>
            <person name="Hansen M."/>
            <person name="Howarth C."/>
            <person name="Imamovic A."/>
            <person name="Ireland A."/>
            <person name="Larimer J."/>
            <person name="McCowan C."/>
            <person name="Murphy C."/>
            <person name="Pearson M."/>
            <person name="Poon T.W."/>
            <person name="Priest M."/>
            <person name="Roberts A."/>
            <person name="Saif S."/>
            <person name="Shea T."/>
            <person name="Sisk P."/>
            <person name="Sykes S."/>
            <person name="Wortman J."/>
            <person name="Nusbaum C."/>
            <person name="Birren B."/>
        </authorList>
    </citation>
    <scope>NUCLEOTIDE SEQUENCE [LARGE SCALE GENOMIC DNA]</scope>
    <source>
        <strain evidence="6 7">FCH/4</strain>
    </source>
</reference>
<feature type="region of interest" description="Disordered" evidence="1">
    <location>
        <begin position="360"/>
        <end position="383"/>
    </location>
</feature>
<dbReference type="Gene3D" id="1.20.1310.20">
    <property type="entry name" value="Duffy-antigen binding domain"/>
    <property type="match status" value="1"/>
</dbReference>
<dbReference type="AlphaFoldDB" id="A0A024VG50"/>
<proteinExistence type="predicted"/>
<dbReference type="Proteomes" id="UP000030656">
    <property type="component" value="Unassembled WGS sequence"/>
</dbReference>
<sequence length="705" mass="78999">TPYGYDLACTCNTRDQQTDGRVRSADTSPDDQPPQTPVDSPSDAEDDDDDDDDDDDEDEDEEDEDDDDDTEATKASEVESSPEEGSPPKEEGKPACTIVAELFNDPSNFKDVACNQKYGPKAPTGWKCIPSGDKTVTGGVVTATSGGSDTTGGLCIPPRRRRLYVGKLEEWVTNTVETEARGSEAPSQSDKLRTAFIQSAAIETFFLWHRYKKEKKKEIEEKRKRENGLFTNTSSEPDELDKKLKEGKIDDEFKRQMFYTLGDYRDICTGDEKVIEMLKASGIDMEKIKKAIEQSGEQPPPDKNPSQPGDKRTALWDKIAEPIWNGMVCALTYEESGEMSADGKTTLKRNDEVYNKFFGENNPANPGLASVKPGTPATSNGTYESKYQYDKVKLEDTSGAKSNDDTKLENFVLRPPYFRYLEEWGQNFCKERKKRLEKIQGDCTQGGDKQYSGDGEDCKDMLPADPTKLPDLGSSCPKSCSSYRKWIERKKDEFTKQKNAFTKQKDNYVKESINHDKEFCGKLKDDAAQFLERLKNGPCKNDNVDDSGKGKKFFENEGEAFRPATNCTPCPKFKVKCNGGVCAGDGTKVNCSRGTINANDIENKGDSTQEVTMLVSDNSTTEFKGGLEACKDKCIFEGIRKDEWKCGKVCGYVVCKPVNVNGQNDATYIIQIRALFKRWLEYFFEDYNKIKHKISHCIKNGEQSP</sequence>
<evidence type="ECO:0000259" key="5">
    <source>
        <dbReference type="Pfam" id="PF22672"/>
    </source>
</evidence>
<feature type="region of interest" description="Disordered" evidence="1">
    <location>
        <begin position="1"/>
        <end position="93"/>
    </location>
</feature>
<dbReference type="Pfam" id="PF03011">
    <property type="entry name" value="PFEMP"/>
    <property type="match status" value="1"/>
</dbReference>
<feature type="domain" description="Duffy-binding-like" evidence="5">
    <location>
        <begin position="423"/>
        <end position="563"/>
    </location>
</feature>
<dbReference type="Gene3D" id="1.20.58.1930">
    <property type="match status" value="1"/>
</dbReference>
<feature type="domain" description="Duffy-binding-like" evidence="2">
    <location>
        <begin position="675"/>
        <end position="703"/>
    </location>
</feature>
<feature type="non-terminal residue" evidence="6">
    <location>
        <position position="1"/>
    </location>
</feature>
<dbReference type="InterPro" id="IPR054595">
    <property type="entry name" value="DBL_C"/>
</dbReference>
<dbReference type="InterPro" id="IPR004258">
    <property type="entry name" value="DBL"/>
</dbReference>
<feature type="domain" description="Duffy-antigen binding" evidence="3">
    <location>
        <begin position="153"/>
        <end position="337"/>
    </location>
</feature>